<dbReference type="GO" id="GO:0003677">
    <property type="term" value="F:DNA binding"/>
    <property type="evidence" value="ECO:0007669"/>
    <property type="project" value="UniProtKB-KW"/>
</dbReference>
<dbReference type="InterPro" id="IPR036390">
    <property type="entry name" value="WH_DNA-bd_sf"/>
</dbReference>
<dbReference type="PANTHER" id="PTHR43132">
    <property type="entry name" value="ARSENICAL RESISTANCE OPERON REPRESSOR ARSR-RELATED"/>
    <property type="match status" value="1"/>
</dbReference>
<sequence length="105" mass="11798">MMEGSSLENHKIDVEKNFKKYEKIADKLKAIAHPYRLCIVKGLIDGECNVTTIQECLNLPQSTVSQHISKLKSAGIIEGTRNGLEICYRVVDNDIINIVKLLLND</sequence>
<dbReference type="EMBL" id="CP016893">
    <property type="protein sequence ID" value="AST57674.1"/>
    <property type="molecule type" value="Genomic_DNA"/>
</dbReference>
<dbReference type="SUPFAM" id="SSF46785">
    <property type="entry name" value="Winged helix' DNA-binding domain"/>
    <property type="match status" value="1"/>
</dbReference>
<dbReference type="Pfam" id="PF12840">
    <property type="entry name" value="HTH_20"/>
    <property type="match status" value="1"/>
</dbReference>
<organism evidence="5 6">
    <name type="scientific">Thermoanaerobacterium thermosaccharolyticum</name>
    <name type="common">Clostridium thermosaccharolyticum</name>
    <dbReference type="NCBI Taxonomy" id="1517"/>
    <lineage>
        <taxon>Bacteria</taxon>
        <taxon>Bacillati</taxon>
        <taxon>Bacillota</taxon>
        <taxon>Clostridia</taxon>
        <taxon>Thermoanaerobacterales</taxon>
        <taxon>Thermoanaerobacteraceae</taxon>
        <taxon>Thermoanaerobacterium</taxon>
    </lineage>
</organism>
<dbReference type="GO" id="GO:0003700">
    <property type="term" value="F:DNA-binding transcription factor activity"/>
    <property type="evidence" value="ECO:0007669"/>
    <property type="project" value="InterPro"/>
</dbReference>
<dbReference type="Gene3D" id="1.10.10.10">
    <property type="entry name" value="Winged helix-like DNA-binding domain superfamily/Winged helix DNA-binding domain"/>
    <property type="match status" value="1"/>
</dbReference>
<evidence type="ECO:0000313" key="6">
    <source>
        <dbReference type="Proteomes" id="UP000214975"/>
    </source>
</evidence>
<dbReference type="PROSITE" id="PS50987">
    <property type="entry name" value="HTH_ARSR_2"/>
    <property type="match status" value="1"/>
</dbReference>
<evidence type="ECO:0000313" key="5">
    <source>
        <dbReference type="EMBL" id="AST57674.1"/>
    </source>
</evidence>
<dbReference type="CDD" id="cd00090">
    <property type="entry name" value="HTH_ARSR"/>
    <property type="match status" value="1"/>
</dbReference>
<dbReference type="AlphaFoldDB" id="A0A223HZD9"/>
<feature type="domain" description="HTH arsR-type" evidence="4">
    <location>
        <begin position="16"/>
        <end position="105"/>
    </location>
</feature>
<reference evidence="5 6" key="1">
    <citation type="submission" date="2016-08" db="EMBL/GenBank/DDBJ databases">
        <title>A novel genetic cassette of butanologenic Thermoanaerobacterium thermosaccharolyticum that directly convert cellulose to butanol.</title>
        <authorList>
            <person name="Li T."/>
            <person name="He J."/>
        </authorList>
    </citation>
    <scope>NUCLEOTIDE SEQUENCE [LARGE SCALE GENOMIC DNA]</scope>
    <source>
        <strain evidence="5 6">TG57</strain>
    </source>
</reference>
<dbReference type="PRINTS" id="PR00778">
    <property type="entry name" value="HTHARSR"/>
</dbReference>
<proteinExistence type="predicted"/>
<protein>
    <submittedName>
        <fullName evidence="5">ArsR family transcriptional regulator</fullName>
    </submittedName>
</protein>
<dbReference type="Proteomes" id="UP000214975">
    <property type="component" value="Chromosome"/>
</dbReference>
<keyword evidence="3" id="KW-0804">Transcription</keyword>
<keyword evidence="1" id="KW-0805">Transcription regulation</keyword>
<name>A0A223HZD9_THETR</name>
<evidence type="ECO:0000259" key="4">
    <source>
        <dbReference type="PROSITE" id="PS50987"/>
    </source>
</evidence>
<dbReference type="InterPro" id="IPR051011">
    <property type="entry name" value="Metal_resp_trans_reg"/>
</dbReference>
<accession>A0A223HZD9</accession>
<keyword evidence="2" id="KW-0238">DNA-binding</keyword>
<dbReference type="PANTHER" id="PTHR43132:SF2">
    <property type="entry name" value="ARSENICAL RESISTANCE OPERON REPRESSOR ARSR-RELATED"/>
    <property type="match status" value="1"/>
</dbReference>
<dbReference type="NCBIfam" id="NF033788">
    <property type="entry name" value="HTH_metalloreg"/>
    <property type="match status" value="1"/>
</dbReference>
<evidence type="ECO:0000256" key="1">
    <source>
        <dbReference type="ARBA" id="ARBA00023015"/>
    </source>
</evidence>
<evidence type="ECO:0000256" key="2">
    <source>
        <dbReference type="ARBA" id="ARBA00023125"/>
    </source>
</evidence>
<gene>
    <name evidence="5" type="ORF">Thert_01666</name>
</gene>
<dbReference type="InterPro" id="IPR001845">
    <property type="entry name" value="HTH_ArsR_DNA-bd_dom"/>
</dbReference>
<dbReference type="InterPro" id="IPR011991">
    <property type="entry name" value="ArsR-like_HTH"/>
</dbReference>
<dbReference type="SMART" id="SM00418">
    <property type="entry name" value="HTH_ARSR"/>
    <property type="match status" value="1"/>
</dbReference>
<dbReference type="InterPro" id="IPR036388">
    <property type="entry name" value="WH-like_DNA-bd_sf"/>
</dbReference>
<evidence type="ECO:0000256" key="3">
    <source>
        <dbReference type="ARBA" id="ARBA00023163"/>
    </source>
</evidence>
<dbReference type="RefSeq" id="WP_225624207.1">
    <property type="nucleotide sequence ID" value="NZ_CP016893.1"/>
</dbReference>